<keyword evidence="4" id="KW-1185">Reference proteome</keyword>
<gene>
    <name evidence="3" type="primary">csaB</name>
    <name evidence="3" type="ORF">HMPREF1039_0257</name>
</gene>
<dbReference type="GO" id="GO:0016740">
    <property type="term" value="F:transferase activity"/>
    <property type="evidence" value="ECO:0007669"/>
    <property type="project" value="UniProtKB-KW"/>
</dbReference>
<keyword evidence="3" id="KW-0808">Transferase</keyword>
<reference evidence="3 4" key="1">
    <citation type="submission" date="2011-04" db="EMBL/GenBank/DDBJ databases">
        <authorList>
            <person name="Harkins D.M."/>
            <person name="Madupu R."/>
            <person name="Durkin A.S."/>
            <person name="Torralba M."/>
            <person name="Methe B."/>
            <person name="Sutton G.G."/>
            <person name="Nelson K.E."/>
        </authorList>
    </citation>
    <scope>NUCLEOTIDE SEQUENCE [LARGE SCALE GENOMIC DNA]</scope>
    <source>
        <strain evidence="3 4">UPII 199-6</strain>
    </source>
</reference>
<dbReference type="Proteomes" id="UP000004018">
    <property type="component" value="Unassembled WGS sequence"/>
</dbReference>
<organism evidence="3 4">
    <name type="scientific">Megasphaera lornae</name>
    <dbReference type="NCBI Taxonomy" id="1000568"/>
    <lineage>
        <taxon>Bacteria</taxon>
        <taxon>Bacillati</taxon>
        <taxon>Bacillota</taxon>
        <taxon>Negativicutes</taxon>
        <taxon>Veillonellales</taxon>
        <taxon>Veillonellaceae</taxon>
        <taxon>Megasphaera</taxon>
    </lineage>
</organism>
<proteinExistence type="predicted"/>
<dbReference type="NCBIfam" id="TIGR03609">
    <property type="entry name" value="S_layer_CsaB"/>
    <property type="match status" value="1"/>
</dbReference>
<evidence type="ECO:0000313" key="3">
    <source>
        <dbReference type="EMBL" id="EGL42025.1"/>
    </source>
</evidence>
<evidence type="ECO:0000313" key="4">
    <source>
        <dbReference type="Proteomes" id="UP000004018"/>
    </source>
</evidence>
<sequence>MNKIVISGYYGFANAGDEAMLTAIINTLRQLDPQAEITVITGNCAATATRHRVRAVKRTDFFAIVRSLAACSLVISGGGSLLQDVTSSRSLYYYLSIMGLAVALGKPVMLYAQGIGPVRRRMARKAVRRLLQHVQMISVRDRESKRDLTAMGVTVPPIHVTADAVLSMPTVTATAGEEILRRAGSDGTRRRVGISLREWRGVQQYKTAVAAAADVLQTEENVEIIFVPMQYPADVQAGEAVAALMKTPALVLREAYDTAEFMSLMACMDAVIANRLHALVFASLVHVPVTAVSYDPKIDSFMTGIGTGICGTVERVEAADVIGNVRRQLQQGGLTPAVQQRLQHVRRQSLRNTYLAARLLVGKEGVRKAWRRWCRLV</sequence>
<dbReference type="SUPFAM" id="SSF53756">
    <property type="entry name" value="UDP-Glycosyltransferase/glycogen phosphorylase"/>
    <property type="match status" value="1"/>
</dbReference>
<feature type="transmembrane region" description="Helical" evidence="1">
    <location>
        <begin position="61"/>
        <end position="79"/>
    </location>
</feature>
<keyword evidence="1" id="KW-1133">Transmembrane helix</keyword>
<keyword evidence="1" id="KW-0472">Membrane</keyword>
<keyword evidence="1" id="KW-0812">Transmembrane</keyword>
<feature type="transmembrane region" description="Helical" evidence="1">
    <location>
        <begin position="91"/>
        <end position="112"/>
    </location>
</feature>
<feature type="domain" description="Polysaccharide pyruvyl transferase" evidence="2">
    <location>
        <begin position="14"/>
        <end position="296"/>
    </location>
</feature>
<dbReference type="PANTHER" id="PTHR36836:SF1">
    <property type="entry name" value="COLANIC ACID BIOSYNTHESIS PROTEIN WCAK"/>
    <property type="match status" value="1"/>
</dbReference>
<dbReference type="Pfam" id="PF04230">
    <property type="entry name" value="PS_pyruv_trans"/>
    <property type="match status" value="1"/>
</dbReference>
<evidence type="ECO:0000259" key="2">
    <source>
        <dbReference type="Pfam" id="PF04230"/>
    </source>
</evidence>
<dbReference type="EC" id="2.-.-.-" evidence="3"/>
<dbReference type="RefSeq" id="WP_007390486.1">
    <property type="nucleotide sequence ID" value="NZ_AFIJ01000007.1"/>
</dbReference>
<evidence type="ECO:0000256" key="1">
    <source>
        <dbReference type="SAM" id="Phobius"/>
    </source>
</evidence>
<dbReference type="EMBL" id="AFIJ01000007">
    <property type="protein sequence ID" value="EGL42025.1"/>
    <property type="molecule type" value="Genomic_DNA"/>
</dbReference>
<dbReference type="Gene3D" id="3.40.50.2000">
    <property type="entry name" value="Glycogen Phosphorylase B"/>
    <property type="match status" value="1"/>
</dbReference>
<protein>
    <submittedName>
        <fullName evidence="3">Polysaccharide pyruvyl transferase CsaB</fullName>
        <ecNumber evidence="3">2.-.-.-</ecNumber>
    </submittedName>
</protein>
<name>A0ABP2L5K0_9FIRM</name>
<dbReference type="InterPro" id="IPR007345">
    <property type="entry name" value="Polysacch_pyruvyl_Trfase"/>
</dbReference>
<comment type="caution">
    <text evidence="3">The sequence shown here is derived from an EMBL/GenBank/DDBJ whole genome shotgun (WGS) entry which is preliminary data.</text>
</comment>
<dbReference type="InterPro" id="IPR019896">
    <property type="entry name" value="Polysacch_pyruvyl_Trfase_CsaB"/>
</dbReference>
<dbReference type="PANTHER" id="PTHR36836">
    <property type="entry name" value="COLANIC ACID BIOSYNTHESIS PROTEIN WCAK"/>
    <property type="match status" value="1"/>
</dbReference>
<accession>A0ABP2L5K0</accession>